<dbReference type="RefSeq" id="WP_066542438.1">
    <property type="nucleotide sequence ID" value="NZ_MASJ01000001.1"/>
</dbReference>
<feature type="domain" description="Glyoxalase-like" evidence="1">
    <location>
        <begin position="6"/>
        <end position="193"/>
    </location>
</feature>
<accession>A0A1C0YNB2</accession>
<dbReference type="Proteomes" id="UP000093199">
    <property type="component" value="Unassembled WGS sequence"/>
</dbReference>
<name>A0A1C0YNB2_9BACL</name>
<dbReference type="InterPro" id="IPR029068">
    <property type="entry name" value="Glyas_Bleomycin-R_OHBP_Dase"/>
</dbReference>
<dbReference type="Gene3D" id="3.10.180.10">
    <property type="entry name" value="2,3-Dihydroxybiphenyl 1,2-Dioxygenase, domain 1"/>
    <property type="match status" value="1"/>
</dbReference>
<dbReference type="SUPFAM" id="SSF54593">
    <property type="entry name" value="Glyoxalase/Bleomycin resistance protein/Dihydroxybiphenyl dioxygenase"/>
    <property type="match status" value="1"/>
</dbReference>
<dbReference type="InterPro" id="IPR025870">
    <property type="entry name" value="Glyoxalase-like_dom"/>
</dbReference>
<dbReference type="PANTHER" id="PTHR40265:SF1">
    <property type="entry name" value="GLYOXALASE-LIKE DOMAIN-CONTAINING PROTEIN"/>
    <property type="match status" value="1"/>
</dbReference>
<gene>
    <name evidence="2" type="ORF">A6M13_02015</name>
</gene>
<dbReference type="AlphaFoldDB" id="A0A1C0YNB2"/>
<sequence length="246" mass="28770">MQNVYVDHIVHYVENPKEAKLFMEYQNFHVVEGGHHPQWGTYNTLCYFGLTYIEFIGVYDMEIAKKAAEVPYSLAYMFAENDYADGHVTIALRTTEIDAMRERFEAAGYDTYGPEHYTRKRPDGSVLKWQLLFVGKPDQDVRFPFFIQWEEPDDVRLKQLKDTGSFSNENGEITKVYYAVTNPYETVIAWQQLIGGQVIDNRLKLANIILEFKEREENEIQPIGVEIESLQPPKQFTMNFGFYRTT</sequence>
<dbReference type="PANTHER" id="PTHR40265">
    <property type="entry name" value="BLL2707 PROTEIN"/>
    <property type="match status" value="1"/>
</dbReference>
<evidence type="ECO:0000259" key="1">
    <source>
        <dbReference type="Pfam" id="PF13468"/>
    </source>
</evidence>
<keyword evidence="3" id="KW-1185">Reference proteome</keyword>
<dbReference type="EMBL" id="MASJ01000001">
    <property type="protein sequence ID" value="OCS88643.1"/>
    <property type="molecule type" value="Genomic_DNA"/>
</dbReference>
<proteinExistence type="predicted"/>
<organism evidence="2 3">
    <name type="scientific">Caryophanon tenue</name>
    <dbReference type="NCBI Taxonomy" id="33978"/>
    <lineage>
        <taxon>Bacteria</taxon>
        <taxon>Bacillati</taxon>
        <taxon>Bacillota</taxon>
        <taxon>Bacilli</taxon>
        <taxon>Bacillales</taxon>
        <taxon>Caryophanaceae</taxon>
        <taxon>Caryophanon</taxon>
    </lineage>
</organism>
<evidence type="ECO:0000313" key="3">
    <source>
        <dbReference type="Proteomes" id="UP000093199"/>
    </source>
</evidence>
<dbReference type="Pfam" id="PF13468">
    <property type="entry name" value="Glyoxalase_3"/>
    <property type="match status" value="1"/>
</dbReference>
<reference evidence="2 3" key="1">
    <citation type="submission" date="2016-07" db="EMBL/GenBank/DDBJ databases">
        <title>Caryophanon tenue genome sequencing.</title>
        <authorList>
            <person name="Verma A."/>
            <person name="Pal Y."/>
            <person name="Krishnamurthi S."/>
        </authorList>
    </citation>
    <scope>NUCLEOTIDE SEQUENCE [LARGE SCALE GENOMIC DNA]</scope>
    <source>
        <strain evidence="2 3">DSM 14152</strain>
    </source>
</reference>
<dbReference type="STRING" id="33978.A6M13_02015"/>
<protein>
    <recommendedName>
        <fullName evidence="1">Glyoxalase-like domain-containing protein</fullName>
    </recommendedName>
</protein>
<evidence type="ECO:0000313" key="2">
    <source>
        <dbReference type="EMBL" id="OCS88643.1"/>
    </source>
</evidence>
<comment type="caution">
    <text evidence="2">The sequence shown here is derived from an EMBL/GenBank/DDBJ whole genome shotgun (WGS) entry which is preliminary data.</text>
</comment>